<name>C1N976_MICPC</name>
<dbReference type="KEGG" id="mpp:MICPUCDRAFT_54395"/>
<gene>
    <name evidence="2" type="ORF">MICPUCDRAFT_54395</name>
</gene>
<dbReference type="GeneID" id="9690010"/>
<dbReference type="EMBL" id="GG663751">
    <property type="protein sequence ID" value="EEH51474.1"/>
    <property type="molecule type" value="Genomic_DNA"/>
</dbReference>
<dbReference type="RefSeq" id="XP_003064569.1">
    <property type="nucleotide sequence ID" value="XM_003064523.1"/>
</dbReference>
<dbReference type="Proteomes" id="UP000001876">
    <property type="component" value="Unassembled WGS sequence"/>
</dbReference>
<protein>
    <submittedName>
        <fullName evidence="2">Predicted protein</fullName>
    </submittedName>
</protein>
<dbReference type="AlphaFoldDB" id="C1N976"/>
<feature type="region of interest" description="Disordered" evidence="1">
    <location>
        <begin position="1"/>
        <end position="87"/>
    </location>
</feature>
<accession>C1N976</accession>
<proteinExistence type="predicted"/>
<evidence type="ECO:0000313" key="3">
    <source>
        <dbReference type="Proteomes" id="UP000001876"/>
    </source>
</evidence>
<keyword evidence="3" id="KW-1185">Reference proteome</keyword>
<evidence type="ECO:0000313" key="2">
    <source>
        <dbReference type="EMBL" id="EEH51474.1"/>
    </source>
</evidence>
<sequence length="271" mass="28812">MGASTRRRSAGATTASRKKADARLDDITNGKGMGGETTTSKGARPSRKSIGGPSTVAPVEKRVTRSSRSTAKKATETTTAKSTKAKNSAKVVVGLALEERFNDVVDDVPAGKKRKALGVIEEKQPKRETRARAAARKGDGSYPTEVRVRIGPPLVVFVVVAFEPSGLPLPAAGKISIGPTIARLLTSLLPNPPCHLISGLALATSVGVSAQEDVYPFSIDGGRRITERNNKLAPYVKNGVLFRCAPCSSLSARFRDSNARASKRALRKFYR</sequence>
<evidence type="ECO:0000256" key="1">
    <source>
        <dbReference type="SAM" id="MobiDB-lite"/>
    </source>
</evidence>
<feature type="compositionally biased region" description="Low complexity" evidence="1">
    <location>
        <begin position="76"/>
        <end position="87"/>
    </location>
</feature>
<reference evidence="2 3" key="1">
    <citation type="journal article" date="2009" name="Science">
        <title>Green evolution and dynamic adaptations revealed by genomes of the marine picoeukaryotes Micromonas.</title>
        <authorList>
            <person name="Worden A.Z."/>
            <person name="Lee J.H."/>
            <person name="Mock T."/>
            <person name="Rouze P."/>
            <person name="Simmons M.P."/>
            <person name="Aerts A.L."/>
            <person name="Allen A.E."/>
            <person name="Cuvelier M.L."/>
            <person name="Derelle E."/>
            <person name="Everett M.V."/>
            <person name="Foulon E."/>
            <person name="Grimwood J."/>
            <person name="Gundlach H."/>
            <person name="Henrissat B."/>
            <person name="Napoli C."/>
            <person name="McDonald S.M."/>
            <person name="Parker M.S."/>
            <person name="Rombauts S."/>
            <person name="Salamov A."/>
            <person name="Von Dassow P."/>
            <person name="Badger J.H."/>
            <person name="Coutinho P.M."/>
            <person name="Demir E."/>
            <person name="Dubchak I."/>
            <person name="Gentemann C."/>
            <person name="Eikrem W."/>
            <person name="Gready J.E."/>
            <person name="John U."/>
            <person name="Lanier W."/>
            <person name="Lindquist E.A."/>
            <person name="Lucas S."/>
            <person name="Mayer K.F."/>
            <person name="Moreau H."/>
            <person name="Not F."/>
            <person name="Otillar R."/>
            <person name="Panaud O."/>
            <person name="Pangilinan J."/>
            <person name="Paulsen I."/>
            <person name="Piegu B."/>
            <person name="Poliakov A."/>
            <person name="Robbens S."/>
            <person name="Schmutz J."/>
            <person name="Toulza E."/>
            <person name="Wyss T."/>
            <person name="Zelensky A."/>
            <person name="Zhou K."/>
            <person name="Armbrust E.V."/>
            <person name="Bhattacharya D."/>
            <person name="Goodenough U.W."/>
            <person name="Van de Peer Y."/>
            <person name="Grigoriev I.V."/>
        </authorList>
    </citation>
    <scope>NUCLEOTIDE SEQUENCE [LARGE SCALE GENOMIC DNA]</scope>
    <source>
        <strain evidence="2 3">CCMP1545</strain>
    </source>
</reference>
<feature type="compositionally biased region" description="Basic and acidic residues" evidence="1">
    <location>
        <begin position="18"/>
        <end position="28"/>
    </location>
</feature>
<organism evidence="3">
    <name type="scientific">Micromonas pusilla (strain CCMP1545)</name>
    <name type="common">Picoplanktonic green alga</name>
    <dbReference type="NCBI Taxonomy" id="564608"/>
    <lineage>
        <taxon>Eukaryota</taxon>
        <taxon>Viridiplantae</taxon>
        <taxon>Chlorophyta</taxon>
        <taxon>Mamiellophyceae</taxon>
        <taxon>Mamiellales</taxon>
        <taxon>Mamiellaceae</taxon>
        <taxon>Micromonas</taxon>
    </lineage>
</organism>